<proteinExistence type="predicted"/>
<reference evidence="1 2" key="1">
    <citation type="submission" date="2022-10" db="EMBL/GenBank/DDBJ databases">
        <title>The complete genomes of actinobacterial strains from the NBC collection.</title>
        <authorList>
            <person name="Joergensen T.S."/>
            <person name="Alvarez Arevalo M."/>
            <person name="Sterndorff E.B."/>
            <person name="Faurdal D."/>
            <person name="Vuksanovic O."/>
            <person name="Mourched A.-S."/>
            <person name="Charusanti P."/>
            <person name="Shaw S."/>
            <person name="Blin K."/>
            <person name="Weber T."/>
        </authorList>
    </citation>
    <scope>NUCLEOTIDE SEQUENCE [LARGE SCALE GENOMIC DNA]</scope>
    <source>
        <strain evidence="1 2">NBC_00123</strain>
    </source>
</reference>
<evidence type="ECO:0000313" key="1">
    <source>
        <dbReference type="EMBL" id="WTR67965.1"/>
    </source>
</evidence>
<dbReference type="EMBL" id="CP108188">
    <property type="protein sequence ID" value="WTR67965.1"/>
    <property type="molecule type" value="Genomic_DNA"/>
</dbReference>
<name>A0ABZ1L0C2_9ACTN</name>
<keyword evidence="2" id="KW-1185">Reference proteome</keyword>
<sequence length="50" mass="5436">MTPIYRTNDPTDLVPIGLSIHATGNKGFQFTPYEGASPTNHITILNVPKP</sequence>
<accession>A0ABZ1L0C2</accession>
<protein>
    <submittedName>
        <fullName evidence="1">Uncharacterized protein</fullName>
    </submittedName>
</protein>
<gene>
    <name evidence="1" type="ORF">OG814_01135</name>
</gene>
<dbReference type="Proteomes" id="UP001622594">
    <property type="component" value="Chromosome"/>
</dbReference>
<evidence type="ECO:0000313" key="2">
    <source>
        <dbReference type="Proteomes" id="UP001622594"/>
    </source>
</evidence>
<organism evidence="1 2">
    <name type="scientific">Streptomyces zaomyceticus</name>
    <dbReference type="NCBI Taxonomy" id="68286"/>
    <lineage>
        <taxon>Bacteria</taxon>
        <taxon>Bacillati</taxon>
        <taxon>Actinomycetota</taxon>
        <taxon>Actinomycetes</taxon>
        <taxon>Kitasatosporales</taxon>
        <taxon>Streptomycetaceae</taxon>
        <taxon>Streptomyces</taxon>
    </lineage>
</organism>
<dbReference type="RefSeq" id="WP_327166254.1">
    <property type="nucleotide sequence ID" value="NZ_CP108062.1"/>
</dbReference>